<dbReference type="RefSeq" id="WP_101236838.1">
    <property type="nucleotide sequence ID" value="NZ_LR732744.1"/>
</dbReference>
<dbReference type="InterPro" id="IPR011250">
    <property type="entry name" value="OMP/PagP_B-barrel"/>
</dbReference>
<organism evidence="4 6">
    <name type="scientific">Acinetobacter proteolyticus</name>
    <dbReference type="NCBI Taxonomy" id="1776741"/>
    <lineage>
        <taxon>Bacteria</taxon>
        <taxon>Pseudomonadati</taxon>
        <taxon>Pseudomonadota</taxon>
        <taxon>Gammaproteobacteria</taxon>
        <taxon>Moraxellales</taxon>
        <taxon>Moraxellaceae</taxon>
        <taxon>Acinetobacter</taxon>
    </lineage>
</organism>
<accession>A0A653K3H1</accession>
<dbReference type="Proteomes" id="UP000430404">
    <property type="component" value="Unassembled WGS sequence"/>
</dbReference>
<dbReference type="AlphaFoldDB" id="A0A2N0WDA0"/>
<dbReference type="Pfam" id="PF13505">
    <property type="entry name" value="OMP_b-brl"/>
    <property type="match status" value="1"/>
</dbReference>
<name>A0A2N0WDA0_9GAMM</name>
<feature type="chain" id="PRO_5033314658" evidence="2">
    <location>
        <begin position="24"/>
        <end position="230"/>
    </location>
</feature>
<feature type="domain" description="Outer membrane protein beta-barrel" evidence="3">
    <location>
        <begin position="12"/>
        <end position="230"/>
    </location>
</feature>
<evidence type="ECO:0000256" key="2">
    <source>
        <dbReference type="SAM" id="SignalP"/>
    </source>
</evidence>
<sequence length="230" mass="25403">MDKLLTRFVVSSVLLTTVSLSYAQDVNDAGYYISAKVAAAKLQADNMETSLRPGIGQFIAGDDQKDLTNSSLGFGYDFGNGWRTEGEYTFKNNAEFTSGSSNFPTSLNHHKVDTQRLMLNAYRDFEVIQNVAVYGNLGLGVARTESSGWQGNSSRQYLANTETQLVYSIGAGASYKAIDNLNLDLGYRYVDLGKADSGLNNFTNARNLQDEQMKAHLYSSEFYLGARYSF</sequence>
<reference evidence="5 7" key="2">
    <citation type="submission" date="2019-10" db="EMBL/GenBank/DDBJ databases">
        <authorList>
            <person name="Karimi E."/>
        </authorList>
    </citation>
    <scope>NUCLEOTIDE SEQUENCE [LARGE SCALE GENOMIC DNA]</scope>
    <source>
        <strain evidence="5">Acinetobacter sp. 8BE</strain>
    </source>
</reference>
<dbReference type="EMBL" id="PISJ01000015">
    <property type="protein sequence ID" value="PKF32610.1"/>
    <property type="molecule type" value="Genomic_DNA"/>
</dbReference>
<reference evidence="4 6" key="1">
    <citation type="submission" date="2017-12" db="EMBL/GenBank/DDBJ databases">
        <title>Draft Genome sequences of multiple microbial strains isolated from spacecraft associated surfaces.</title>
        <authorList>
            <person name="Seuylemezian A."/>
            <person name="Vaishampayan P."/>
            <person name="Venkateswaran K."/>
        </authorList>
    </citation>
    <scope>NUCLEOTIDE SEQUENCE [LARGE SCALE GENOMIC DNA]</scope>
    <source>
        <strain evidence="4 6">2P01AA</strain>
    </source>
</reference>
<evidence type="ECO:0000259" key="3">
    <source>
        <dbReference type="Pfam" id="PF13505"/>
    </source>
</evidence>
<evidence type="ECO:0000313" key="7">
    <source>
        <dbReference type="Proteomes" id="UP000430404"/>
    </source>
</evidence>
<proteinExistence type="predicted"/>
<evidence type="ECO:0000313" key="5">
    <source>
        <dbReference type="EMBL" id="VXA55373.1"/>
    </source>
</evidence>
<dbReference type="EMBL" id="CABWKZ010000014">
    <property type="protein sequence ID" value="VXA55373.1"/>
    <property type="molecule type" value="Genomic_DNA"/>
</dbReference>
<keyword evidence="1 2" id="KW-0732">Signal</keyword>
<dbReference type="Proteomes" id="UP000233553">
    <property type="component" value="Unassembled WGS sequence"/>
</dbReference>
<evidence type="ECO:0000313" key="6">
    <source>
        <dbReference type="Proteomes" id="UP000233553"/>
    </source>
</evidence>
<dbReference type="InterPro" id="IPR027385">
    <property type="entry name" value="Beta-barrel_OMP"/>
</dbReference>
<evidence type="ECO:0000256" key="1">
    <source>
        <dbReference type="ARBA" id="ARBA00022729"/>
    </source>
</evidence>
<feature type="signal peptide" evidence="2">
    <location>
        <begin position="1"/>
        <end position="23"/>
    </location>
</feature>
<evidence type="ECO:0000313" key="4">
    <source>
        <dbReference type="EMBL" id="PKF32610.1"/>
    </source>
</evidence>
<dbReference type="Gene3D" id="2.40.160.20">
    <property type="match status" value="1"/>
</dbReference>
<dbReference type="SUPFAM" id="SSF56925">
    <property type="entry name" value="OMPA-like"/>
    <property type="match status" value="1"/>
</dbReference>
<accession>A0A2N0WDA0</accession>
<gene>
    <name evidence="5" type="ORF">ACI8B_210164</name>
    <name evidence="4" type="ORF">CW311_13325</name>
</gene>
<protein>
    <submittedName>
        <fullName evidence="4">Porin family protein</fullName>
    </submittedName>
</protein>